<feature type="domain" description="Polymerase/histidinol phosphatase N-terminal" evidence="6">
    <location>
        <begin position="4"/>
        <end position="71"/>
    </location>
</feature>
<dbReference type="AlphaFoldDB" id="A0A381SYQ5"/>
<evidence type="ECO:0000256" key="1">
    <source>
        <dbReference type="ARBA" id="ARBA00004496"/>
    </source>
</evidence>
<organism evidence="7">
    <name type="scientific">marine metagenome</name>
    <dbReference type="NCBI Taxonomy" id="408172"/>
    <lineage>
        <taxon>unclassified sequences</taxon>
        <taxon>metagenomes</taxon>
        <taxon>ecological metagenomes</taxon>
    </lineage>
</organism>
<keyword evidence="4" id="KW-0548">Nucleotidyltransferase</keyword>
<dbReference type="InterPro" id="IPR003141">
    <property type="entry name" value="Pol/His_phosphatase_N"/>
</dbReference>
<keyword evidence="5" id="KW-0235">DNA replication</keyword>
<dbReference type="GO" id="GO:0006260">
    <property type="term" value="P:DNA replication"/>
    <property type="evidence" value="ECO:0007669"/>
    <property type="project" value="UniProtKB-KW"/>
</dbReference>
<dbReference type="Pfam" id="PF07733">
    <property type="entry name" value="DNA_pol3_alpha"/>
    <property type="match status" value="1"/>
</dbReference>
<dbReference type="FunFam" id="1.10.10.1600:FF:000001">
    <property type="entry name" value="DNA polymerase III subunit alpha"/>
    <property type="match status" value="1"/>
</dbReference>
<gene>
    <name evidence="7" type="ORF">METZ01_LOCUS61312</name>
</gene>
<dbReference type="InterPro" id="IPR049821">
    <property type="entry name" value="PolIIIA_DnaE1_PHP"/>
</dbReference>
<accession>A0A381SYQ5</accession>
<evidence type="ECO:0000259" key="6">
    <source>
        <dbReference type="SMART" id="SM00481"/>
    </source>
</evidence>
<keyword evidence="2" id="KW-0963">Cytoplasm</keyword>
<dbReference type="GO" id="GO:0008408">
    <property type="term" value="F:3'-5' exonuclease activity"/>
    <property type="evidence" value="ECO:0007669"/>
    <property type="project" value="InterPro"/>
</dbReference>
<dbReference type="SMART" id="SM00481">
    <property type="entry name" value="POLIIIAc"/>
    <property type="match status" value="1"/>
</dbReference>
<dbReference type="InterPro" id="IPR016195">
    <property type="entry name" value="Pol/histidinol_Pase-like"/>
</dbReference>
<evidence type="ECO:0000256" key="4">
    <source>
        <dbReference type="ARBA" id="ARBA00022695"/>
    </source>
</evidence>
<dbReference type="InterPro" id="IPR041931">
    <property type="entry name" value="DNA_pol3_alpha_thumb_dom"/>
</dbReference>
<dbReference type="SUPFAM" id="SSF89550">
    <property type="entry name" value="PHP domain-like"/>
    <property type="match status" value="1"/>
</dbReference>
<dbReference type="GO" id="GO:0016779">
    <property type="term" value="F:nucleotidyltransferase activity"/>
    <property type="evidence" value="ECO:0007669"/>
    <property type="project" value="UniProtKB-KW"/>
</dbReference>
<name>A0A381SYQ5_9ZZZZ</name>
<dbReference type="GO" id="GO:0005737">
    <property type="term" value="C:cytoplasm"/>
    <property type="evidence" value="ECO:0007669"/>
    <property type="project" value="UniProtKB-SubCell"/>
</dbReference>
<comment type="subcellular location">
    <subcellularLocation>
        <location evidence="1">Cytoplasm</location>
    </subcellularLocation>
</comment>
<dbReference type="PANTHER" id="PTHR32294:SF0">
    <property type="entry name" value="DNA POLYMERASE III SUBUNIT ALPHA"/>
    <property type="match status" value="1"/>
</dbReference>
<dbReference type="Gene3D" id="1.10.10.1600">
    <property type="entry name" value="Bacterial DNA polymerase III alpha subunit, thumb domain"/>
    <property type="match status" value="1"/>
</dbReference>
<evidence type="ECO:0000256" key="2">
    <source>
        <dbReference type="ARBA" id="ARBA00022490"/>
    </source>
</evidence>
<reference evidence="7" key="1">
    <citation type="submission" date="2018-05" db="EMBL/GenBank/DDBJ databases">
        <authorList>
            <person name="Lanie J.A."/>
            <person name="Ng W.-L."/>
            <person name="Kazmierczak K.M."/>
            <person name="Andrzejewski T.M."/>
            <person name="Davidsen T.M."/>
            <person name="Wayne K.J."/>
            <person name="Tettelin H."/>
            <person name="Glass J.I."/>
            <person name="Rusch D."/>
            <person name="Podicherti R."/>
            <person name="Tsui H.-C.T."/>
            <person name="Winkler M.E."/>
        </authorList>
    </citation>
    <scope>NUCLEOTIDE SEQUENCE</scope>
</reference>
<sequence>MPFVHLSLHTEFSITDGLVRVDALAERARKMGFPAVAVTDLGNLFGMLKFYKACRAEGVKPIVGLELEMREEARSYRLIVLATNQSGYQNLLKLASRSYIRSQDRGTFQKEWLEELNEGLILLSGGRRGDVGMALINSELSEAIERAEQWRNVFTNRYYIELSRTGHLDEDEYIGAAVALAESRGIPVVATNNVRFLDANDFEAHEARVCIQEGRTLDDPRRERRFSDQQYLRSGREMAALFADIPEALENSYEISRRCNLLVDLDTYHLPIYPVPKDTTLEELVTSTAHEALDDYFRQASSGSDEVDRAKYIDRLDYELGVINEMGFAGYFLIVMEFVNWAKQRKIPVGPGRGSGAASLVSFCLGITDIDPLQYDLLFERLLNPERVSMPDLDIDFCMERRDEVINHVAELYGAEAVSQIATFGTMAAKAVVRDVARVQGKPYGLADRLSKMIPFEVGMTLDKAVAQEEELREFIDESDDVAEIMDMAYRLEGLVRNVGRHAGGVVIAPSALESYVPLYTETMGAA</sequence>
<dbReference type="Gene3D" id="3.20.20.140">
    <property type="entry name" value="Metal-dependent hydrolases"/>
    <property type="match status" value="1"/>
</dbReference>
<evidence type="ECO:0000256" key="5">
    <source>
        <dbReference type="ARBA" id="ARBA00022705"/>
    </source>
</evidence>
<dbReference type="InterPro" id="IPR011708">
    <property type="entry name" value="DNA_pol3_alpha_NTPase_dom"/>
</dbReference>
<dbReference type="NCBIfam" id="TIGR00594">
    <property type="entry name" value="polc"/>
    <property type="match status" value="1"/>
</dbReference>
<dbReference type="CDD" id="cd07433">
    <property type="entry name" value="PHP_PolIIIA_DnaE1"/>
    <property type="match status" value="1"/>
</dbReference>
<dbReference type="InterPro" id="IPR004013">
    <property type="entry name" value="PHP_dom"/>
</dbReference>
<protein>
    <recommendedName>
        <fullName evidence="6">Polymerase/histidinol phosphatase N-terminal domain-containing protein</fullName>
    </recommendedName>
</protein>
<feature type="non-terminal residue" evidence="7">
    <location>
        <position position="527"/>
    </location>
</feature>
<dbReference type="Pfam" id="PF02811">
    <property type="entry name" value="PHP"/>
    <property type="match status" value="1"/>
</dbReference>
<dbReference type="PANTHER" id="PTHR32294">
    <property type="entry name" value="DNA POLYMERASE III SUBUNIT ALPHA"/>
    <property type="match status" value="1"/>
</dbReference>
<evidence type="ECO:0000256" key="3">
    <source>
        <dbReference type="ARBA" id="ARBA00022679"/>
    </source>
</evidence>
<dbReference type="EMBL" id="UINC01003690">
    <property type="protein sequence ID" value="SVA08458.1"/>
    <property type="molecule type" value="Genomic_DNA"/>
</dbReference>
<dbReference type="InterPro" id="IPR004805">
    <property type="entry name" value="DnaE2/DnaE/PolC"/>
</dbReference>
<proteinExistence type="predicted"/>
<keyword evidence="3" id="KW-0808">Transferase</keyword>
<evidence type="ECO:0000313" key="7">
    <source>
        <dbReference type="EMBL" id="SVA08458.1"/>
    </source>
</evidence>